<gene>
    <name evidence="1" type="ORF">CAGA_24400</name>
</gene>
<name>A0A4Z0YC48_9FIRM</name>
<evidence type="ECO:0000313" key="1">
    <source>
        <dbReference type="EMBL" id="TGJ75416.1"/>
    </source>
</evidence>
<organism evidence="1 2">
    <name type="scientific">Caproiciproducens galactitolivorans</name>
    <dbReference type="NCBI Taxonomy" id="642589"/>
    <lineage>
        <taxon>Bacteria</taxon>
        <taxon>Bacillati</taxon>
        <taxon>Bacillota</taxon>
        <taxon>Clostridia</taxon>
        <taxon>Eubacteriales</taxon>
        <taxon>Acutalibacteraceae</taxon>
        <taxon>Caproiciproducens</taxon>
    </lineage>
</organism>
<dbReference type="Proteomes" id="UP000297714">
    <property type="component" value="Unassembled WGS sequence"/>
</dbReference>
<dbReference type="OrthoDB" id="1850562at2"/>
<keyword evidence="2" id="KW-1185">Reference proteome</keyword>
<protein>
    <submittedName>
        <fullName evidence="1">Uncharacterized protein</fullName>
    </submittedName>
</protein>
<accession>A0A4Z0YC48</accession>
<reference evidence="1 2" key="1">
    <citation type="submission" date="2019-04" db="EMBL/GenBank/DDBJ databases">
        <authorList>
            <person name="Poehlein A."/>
            <person name="Bengelsdorf F.R."/>
            <person name="Duerre P."/>
            <person name="Daniel R."/>
        </authorList>
    </citation>
    <scope>NUCLEOTIDE SEQUENCE [LARGE SCALE GENOMIC DNA]</scope>
    <source>
        <strain evidence="1 2">BS-1</strain>
    </source>
</reference>
<dbReference type="EMBL" id="SRMQ01000018">
    <property type="protein sequence ID" value="TGJ75416.1"/>
    <property type="molecule type" value="Genomic_DNA"/>
</dbReference>
<dbReference type="RefSeq" id="WP_135661141.1">
    <property type="nucleotide sequence ID" value="NZ_SRMQ01000018.1"/>
</dbReference>
<evidence type="ECO:0000313" key="2">
    <source>
        <dbReference type="Proteomes" id="UP000297714"/>
    </source>
</evidence>
<proteinExistence type="predicted"/>
<dbReference type="AlphaFoldDB" id="A0A4Z0YC48"/>
<comment type="caution">
    <text evidence="1">The sequence shown here is derived from an EMBL/GenBank/DDBJ whole genome shotgun (WGS) entry which is preliminary data.</text>
</comment>
<sequence length="195" mass="22429">MNAGELNEQISVLELQQIGIVCGWNVKRVMFGKVEKLNKTNLFSQVGIGVKSVKFTVRKQDLSLFNAFRWKGDFYFLTDIVEIKRMYYEVTAARIEPKICTVTRITVTKNERKNPVKRKEILLTFPGCLVEKYMGYAQQKPQAVSEIQYVLVTPKAVALKLADLVEIEGVTYNVQIAHTLDQYKNEYEILVQKDV</sequence>